<dbReference type="GO" id="GO:0015165">
    <property type="term" value="F:pyrimidine nucleotide-sugar transmembrane transporter activity"/>
    <property type="evidence" value="ECO:0007669"/>
    <property type="project" value="InterPro"/>
</dbReference>
<evidence type="ECO:0000313" key="8">
    <source>
        <dbReference type="EMBL" id="EFX63156.1"/>
    </source>
</evidence>
<dbReference type="HOGENOM" id="CLU_540351_0_0_1"/>
<keyword evidence="3 6" id="KW-0812">Transmembrane</keyword>
<feature type="transmembrane region" description="Helical" evidence="6">
    <location>
        <begin position="109"/>
        <end position="128"/>
    </location>
</feature>
<dbReference type="PhylomeDB" id="E9HYM6"/>
<accession>E9HYM6</accession>
<dbReference type="InterPro" id="IPR029063">
    <property type="entry name" value="SAM-dependent_MTases_sf"/>
</dbReference>
<dbReference type="GO" id="GO:0005794">
    <property type="term" value="C:Golgi apparatus"/>
    <property type="evidence" value="ECO:0000318"/>
    <property type="project" value="GO_Central"/>
</dbReference>
<dbReference type="NCBIfam" id="TIGR00803">
    <property type="entry name" value="nst"/>
    <property type="match status" value="1"/>
</dbReference>
<dbReference type="InterPro" id="IPR053202">
    <property type="entry name" value="EGF_Rcpt_Signaling_Reg"/>
</dbReference>
<dbReference type="AlphaFoldDB" id="E9HYM6"/>
<feature type="transmembrane region" description="Helical" evidence="6">
    <location>
        <begin position="41"/>
        <end position="63"/>
    </location>
</feature>
<feature type="transmembrane region" description="Helical" evidence="6">
    <location>
        <begin position="75"/>
        <end position="97"/>
    </location>
</feature>
<evidence type="ECO:0000256" key="5">
    <source>
        <dbReference type="ARBA" id="ARBA00023136"/>
    </source>
</evidence>
<dbReference type="Pfam" id="PF05050">
    <property type="entry name" value="Methyltransf_21"/>
    <property type="match status" value="1"/>
</dbReference>
<dbReference type="EMBL" id="GL733192">
    <property type="protein sequence ID" value="EFX63156.1"/>
    <property type="molecule type" value="Genomic_DNA"/>
</dbReference>
<dbReference type="InterPro" id="IPR007271">
    <property type="entry name" value="Nuc_sug_transpt"/>
</dbReference>
<dbReference type="Gene3D" id="3.40.50.150">
    <property type="entry name" value="Vaccinia Virus protein VP39"/>
    <property type="match status" value="1"/>
</dbReference>
<sequence>RAQREDATYLLGLLAIGCATMTSGFAGVYNEKIIKNGQQPLLLIRSFQLSLFCVFFAFMGVVIKDGAVVLRQGYFHGYTPFVWLIATMQAIGGIIVAGTMKYADNILKTFATANSIALSCVLSYYFLLSDDDTFTPTFLLGTLVIIFATFLYSSVKTVHHQLAPRLMDQQNDPIAAPLPSKGRRLFPQLSVVCAGFVILSIAVFLIRQNNTVVIDATQLGPSENLQQYRAARHHGSNRSYNLMEETADGWTRFFNSQESQDHPCVIETIRRHYLNKPPSVQIPLKLDSDDIKDRSPGQTGVILKLLKNQTEGFFADCGAHDGEFLSNTLDLERKFNWSGILIEANPETFQKLLSRNRNSWALPICLSLEMFPTKVSFQPKSVDSGHSHIEGAAKTLQKPGIPGVDPAMITVQCFPFYSVLLAVGRTQIDFFSLDVEGHELKILKTIPWHKVNIKSLTVEWDNIPEGQEALTSFMEESGFIKIGAFDFQWTRDVIFIQDLINVKLK</sequence>
<feature type="transmembrane region" description="Helical" evidence="6">
    <location>
        <begin position="134"/>
        <end position="155"/>
    </location>
</feature>
<keyword evidence="5 6" id="KW-0472">Membrane</keyword>
<dbReference type="OrthoDB" id="408493at2759"/>
<dbReference type="Proteomes" id="UP000000305">
    <property type="component" value="Unassembled WGS sequence"/>
</dbReference>
<dbReference type="InParanoid" id="E9HYM6"/>
<protein>
    <recommendedName>
        <fullName evidence="7">Methyltransferase FkbM domain-containing protein</fullName>
    </recommendedName>
</protein>
<dbReference type="GO" id="GO:0006888">
    <property type="term" value="P:endoplasmic reticulum to Golgi vesicle-mediated transport"/>
    <property type="evidence" value="ECO:0000318"/>
    <property type="project" value="GO_Central"/>
</dbReference>
<keyword evidence="9" id="KW-1185">Reference proteome</keyword>
<organism evidence="8 9">
    <name type="scientific">Daphnia pulex</name>
    <name type="common">Water flea</name>
    <dbReference type="NCBI Taxonomy" id="6669"/>
    <lineage>
        <taxon>Eukaryota</taxon>
        <taxon>Metazoa</taxon>
        <taxon>Ecdysozoa</taxon>
        <taxon>Arthropoda</taxon>
        <taxon>Crustacea</taxon>
        <taxon>Branchiopoda</taxon>
        <taxon>Diplostraca</taxon>
        <taxon>Cladocera</taxon>
        <taxon>Anomopoda</taxon>
        <taxon>Daphniidae</taxon>
        <taxon>Daphnia</taxon>
    </lineage>
</organism>
<dbReference type="GO" id="GO:0000139">
    <property type="term" value="C:Golgi membrane"/>
    <property type="evidence" value="ECO:0007669"/>
    <property type="project" value="InterPro"/>
</dbReference>
<keyword evidence="4 6" id="KW-1133">Transmembrane helix</keyword>
<proteinExistence type="predicted"/>
<dbReference type="PANTHER" id="PTHR34009">
    <property type="entry name" value="PROTEIN STAR"/>
    <property type="match status" value="1"/>
</dbReference>
<evidence type="ECO:0000256" key="3">
    <source>
        <dbReference type="ARBA" id="ARBA00022692"/>
    </source>
</evidence>
<dbReference type="KEGG" id="dpx:DAPPUDRAFT_335870"/>
<evidence type="ECO:0000259" key="7">
    <source>
        <dbReference type="Pfam" id="PF05050"/>
    </source>
</evidence>
<evidence type="ECO:0000256" key="1">
    <source>
        <dbReference type="ARBA" id="ARBA00004141"/>
    </source>
</evidence>
<evidence type="ECO:0000256" key="6">
    <source>
        <dbReference type="SAM" id="Phobius"/>
    </source>
</evidence>
<gene>
    <name evidence="8" type="ORF">DAPPUDRAFT_335870</name>
</gene>
<dbReference type="PANTHER" id="PTHR34009:SF2">
    <property type="entry name" value="PROTEIN STAR"/>
    <property type="match status" value="1"/>
</dbReference>
<feature type="transmembrane region" description="Helical" evidence="6">
    <location>
        <begin position="185"/>
        <end position="206"/>
    </location>
</feature>
<dbReference type="GO" id="GO:0005886">
    <property type="term" value="C:plasma membrane"/>
    <property type="evidence" value="ECO:0000318"/>
    <property type="project" value="GO_Central"/>
</dbReference>
<feature type="domain" description="Methyltransferase FkbM" evidence="7">
    <location>
        <begin position="316"/>
        <end position="479"/>
    </location>
</feature>
<keyword evidence="2" id="KW-0762">Sugar transport</keyword>
<evidence type="ECO:0000256" key="4">
    <source>
        <dbReference type="ARBA" id="ARBA00022989"/>
    </source>
</evidence>
<name>E9HYM6_DAPPU</name>
<dbReference type="GO" id="GO:0031902">
    <property type="term" value="C:late endosome membrane"/>
    <property type="evidence" value="ECO:0000318"/>
    <property type="project" value="GO_Central"/>
</dbReference>
<feature type="non-terminal residue" evidence="8">
    <location>
        <position position="505"/>
    </location>
</feature>
<dbReference type="GO" id="GO:0016197">
    <property type="term" value="P:endosomal transport"/>
    <property type="evidence" value="ECO:0000318"/>
    <property type="project" value="GO_Central"/>
</dbReference>
<feature type="transmembrane region" description="Helical" evidence="6">
    <location>
        <begin position="6"/>
        <end position="29"/>
    </location>
</feature>
<reference evidence="8 9" key="1">
    <citation type="journal article" date="2011" name="Science">
        <title>The ecoresponsive genome of Daphnia pulex.</title>
        <authorList>
            <person name="Colbourne J.K."/>
            <person name="Pfrender M.E."/>
            <person name="Gilbert D."/>
            <person name="Thomas W.K."/>
            <person name="Tucker A."/>
            <person name="Oakley T.H."/>
            <person name="Tokishita S."/>
            <person name="Aerts A."/>
            <person name="Arnold G.J."/>
            <person name="Basu M.K."/>
            <person name="Bauer D.J."/>
            <person name="Caceres C.E."/>
            <person name="Carmel L."/>
            <person name="Casola C."/>
            <person name="Choi J.H."/>
            <person name="Detter J.C."/>
            <person name="Dong Q."/>
            <person name="Dusheyko S."/>
            <person name="Eads B.D."/>
            <person name="Frohlich T."/>
            <person name="Geiler-Samerotte K.A."/>
            <person name="Gerlach D."/>
            <person name="Hatcher P."/>
            <person name="Jogdeo S."/>
            <person name="Krijgsveld J."/>
            <person name="Kriventseva E.V."/>
            <person name="Kultz D."/>
            <person name="Laforsch C."/>
            <person name="Lindquist E."/>
            <person name="Lopez J."/>
            <person name="Manak J.R."/>
            <person name="Muller J."/>
            <person name="Pangilinan J."/>
            <person name="Patwardhan R.P."/>
            <person name="Pitluck S."/>
            <person name="Pritham E.J."/>
            <person name="Rechtsteiner A."/>
            <person name="Rho M."/>
            <person name="Rogozin I.B."/>
            <person name="Sakarya O."/>
            <person name="Salamov A."/>
            <person name="Schaack S."/>
            <person name="Shapiro H."/>
            <person name="Shiga Y."/>
            <person name="Skalitzky C."/>
            <person name="Smith Z."/>
            <person name="Souvorov A."/>
            <person name="Sung W."/>
            <person name="Tang Z."/>
            <person name="Tsuchiya D."/>
            <person name="Tu H."/>
            <person name="Vos H."/>
            <person name="Wang M."/>
            <person name="Wolf Y.I."/>
            <person name="Yamagata H."/>
            <person name="Yamada T."/>
            <person name="Ye Y."/>
            <person name="Shaw J.R."/>
            <person name="Andrews J."/>
            <person name="Crease T.J."/>
            <person name="Tang H."/>
            <person name="Lucas S.M."/>
            <person name="Robertson H.M."/>
            <person name="Bork P."/>
            <person name="Koonin E.V."/>
            <person name="Zdobnov E.M."/>
            <person name="Grigoriev I.V."/>
            <person name="Lynch M."/>
            <person name="Boore J.L."/>
        </authorList>
    </citation>
    <scope>NUCLEOTIDE SEQUENCE [LARGE SCALE GENOMIC DNA]</scope>
</reference>
<dbReference type="SUPFAM" id="SSF53335">
    <property type="entry name" value="S-adenosyl-L-methionine-dependent methyltransferases"/>
    <property type="match status" value="1"/>
</dbReference>
<dbReference type="GO" id="GO:0005789">
    <property type="term" value="C:endoplasmic reticulum membrane"/>
    <property type="evidence" value="ECO:0000318"/>
    <property type="project" value="GO_Central"/>
</dbReference>
<dbReference type="Pfam" id="PF04142">
    <property type="entry name" value="Nuc_sug_transp"/>
    <property type="match status" value="1"/>
</dbReference>
<evidence type="ECO:0000313" key="9">
    <source>
        <dbReference type="Proteomes" id="UP000000305"/>
    </source>
</evidence>
<keyword evidence="2" id="KW-0813">Transport</keyword>
<dbReference type="eggNOG" id="KOG2234">
    <property type="taxonomic scope" value="Eukaryota"/>
</dbReference>
<comment type="subcellular location">
    <subcellularLocation>
        <location evidence="1">Membrane</location>
        <topology evidence="1">Multi-pass membrane protein</topology>
    </subcellularLocation>
</comment>
<evidence type="ECO:0000256" key="2">
    <source>
        <dbReference type="ARBA" id="ARBA00022597"/>
    </source>
</evidence>
<dbReference type="InterPro" id="IPR006342">
    <property type="entry name" value="FkbM_mtfrase"/>
</dbReference>